<protein>
    <submittedName>
        <fullName evidence="1">Uncharacterized protein</fullName>
    </submittedName>
</protein>
<dbReference type="AlphaFoldDB" id="B9RIY9"/>
<evidence type="ECO:0000313" key="2">
    <source>
        <dbReference type="Proteomes" id="UP000008311"/>
    </source>
</evidence>
<reference evidence="2" key="1">
    <citation type="journal article" date="2010" name="Nat. Biotechnol.">
        <title>Draft genome sequence of the oilseed species Ricinus communis.</title>
        <authorList>
            <person name="Chan A.P."/>
            <person name="Crabtree J."/>
            <person name="Zhao Q."/>
            <person name="Lorenzi H."/>
            <person name="Orvis J."/>
            <person name="Puiu D."/>
            <person name="Melake-Berhan A."/>
            <person name="Jones K.M."/>
            <person name="Redman J."/>
            <person name="Chen G."/>
            <person name="Cahoon E.B."/>
            <person name="Gedil M."/>
            <person name="Stanke M."/>
            <person name="Haas B.J."/>
            <person name="Wortman J.R."/>
            <person name="Fraser-Liggett C.M."/>
            <person name="Ravel J."/>
            <person name="Rabinowicz P.D."/>
        </authorList>
    </citation>
    <scope>NUCLEOTIDE SEQUENCE [LARGE SCALE GENOMIC DNA]</scope>
    <source>
        <strain evidence="2">cv. Hale</strain>
    </source>
</reference>
<name>B9RIY9_RICCO</name>
<organism evidence="1 2">
    <name type="scientific">Ricinus communis</name>
    <name type="common">Castor bean</name>
    <dbReference type="NCBI Taxonomy" id="3988"/>
    <lineage>
        <taxon>Eukaryota</taxon>
        <taxon>Viridiplantae</taxon>
        <taxon>Streptophyta</taxon>
        <taxon>Embryophyta</taxon>
        <taxon>Tracheophyta</taxon>
        <taxon>Spermatophyta</taxon>
        <taxon>Magnoliopsida</taxon>
        <taxon>eudicotyledons</taxon>
        <taxon>Gunneridae</taxon>
        <taxon>Pentapetalae</taxon>
        <taxon>rosids</taxon>
        <taxon>fabids</taxon>
        <taxon>Malpighiales</taxon>
        <taxon>Euphorbiaceae</taxon>
        <taxon>Acalyphoideae</taxon>
        <taxon>Acalypheae</taxon>
        <taxon>Ricinus</taxon>
    </lineage>
</organism>
<gene>
    <name evidence="1" type="ORF">RCOM_1752050</name>
</gene>
<dbReference type="EMBL" id="EQ973782">
    <property type="protein sequence ID" value="EEF48655.1"/>
    <property type="molecule type" value="Genomic_DNA"/>
</dbReference>
<sequence length="55" mass="6403">MEVKYPGCPRICDCPTLCKAPRWTSWTKKIQEVDFIGVLITRMWDVDTLNGMMSH</sequence>
<evidence type="ECO:0000313" key="1">
    <source>
        <dbReference type="EMBL" id="EEF48655.1"/>
    </source>
</evidence>
<keyword evidence="2" id="KW-1185">Reference proteome</keyword>
<dbReference type="InParanoid" id="B9RIY9"/>
<dbReference type="Proteomes" id="UP000008311">
    <property type="component" value="Unassembled WGS sequence"/>
</dbReference>
<accession>B9RIY9</accession>
<proteinExistence type="predicted"/>